<reference evidence="3 4" key="1">
    <citation type="submission" date="2019-08" db="EMBL/GenBank/DDBJ databases">
        <title>Arthrobacter sp. nov., isolated from plateau pika and Tibetan wild ass.</title>
        <authorList>
            <person name="Ge Y."/>
        </authorList>
    </citation>
    <scope>NUCLEOTIDE SEQUENCE [LARGE SCALE GENOMIC DNA]</scope>
    <source>
        <strain evidence="3 4">785</strain>
    </source>
</reference>
<organism evidence="3 4">
    <name type="scientific">Arthrobacter yangruifuii</name>
    <dbReference type="NCBI Taxonomy" id="2606616"/>
    <lineage>
        <taxon>Bacteria</taxon>
        <taxon>Bacillati</taxon>
        <taxon>Actinomycetota</taxon>
        <taxon>Actinomycetes</taxon>
        <taxon>Micrococcales</taxon>
        <taxon>Micrococcaceae</taxon>
        <taxon>Arthrobacter</taxon>
    </lineage>
</organism>
<evidence type="ECO:0000313" key="4">
    <source>
        <dbReference type="Proteomes" id="UP000326852"/>
    </source>
</evidence>
<keyword evidence="4" id="KW-1185">Reference proteome</keyword>
<evidence type="ECO:0008006" key="5">
    <source>
        <dbReference type="Google" id="ProtNLM"/>
    </source>
</evidence>
<dbReference type="AlphaFoldDB" id="A0A5N6MHQ8"/>
<accession>A0A5N6MHQ8</accession>
<name>A0A5N6MHQ8_9MICC</name>
<feature type="region of interest" description="Disordered" evidence="1">
    <location>
        <begin position="22"/>
        <end position="55"/>
    </location>
</feature>
<dbReference type="Proteomes" id="UP000326852">
    <property type="component" value="Unassembled WGS sequence"/>
</dbReference>
<keyword evidence="2" id="KW-0732">Signal</keyword>
<feature type="region of interest" description="Disordered" evidence="1">
    <location>
        <begin position="119"/>
        <end position="139"/>
    </location>
</feature>
<gene>
    <name evidence="3" type="ORF">GD627_10705</name>
</gene>
<dbReference type="RefSeq" id="WP_152272461.1">
    <property type="nucleotide sequence ID" value="NZ_VTFX01000004.1"/>
</dbReference>
<feature type="chain" id="PRO_5024832244" description="Lipoprotein" evidence="2">
    <location>
        <begin position="26"/>
        <end position="170"/>
    </location>
</feature>
<sequence length="170" mass="16593">MKKTLSMLSAAALLLAAAGCSNGSAESTATPSGTASAASSPAPGTSDSPSPSASPVALAADFPATLIPVMDGAEILASTVDRANGTLTAVLVQSTEAPAEGIFPFYDAKLTAQGFAAAQTAPGSPSSRDYVRTGPGDPETVNITVIAGKDGGPATVTVGATVLTEKTEQP</sequence>
<evidence type="ECO:0000313" key="3">
    <source>
        <dbReference type="EMBL" id="KAD3633279.1"/>
    </source>
</evidence>
<dbReference type="PROSITE" id="PS51257">
    <property type="entry name" value="PROKAR_LIPOPROTEIN"/>
    <property type="match status" value="1"/>
</dbReference>
<evidence type="ECO:0000256" key="1">
    <source>
        <dbReference type="SAM" id="MobiDB-lite"/>
    </source>
</evidence>
<dbReference type="EMBL" id="VTFX01000004">
    <property type="protein sequence ID" value="KAD3633279.1"/>
    <property type="molecule type" value="Genomic_DNA"/>
</dbReference>
<evidence type="ECO:0000256" key="2">
    <source>
        <dbReference type="SAM" id="SignalP"/>
    </source>
</evidence>
<comment type="caution">
    <text evidence="3">The sequence shown here is derived from an EMBL/GenBank/DDBJ whole genome shotgun (WGS) entry which is preliminary data.</text>
</comment>
<proteinExistence type="predicted"/>
<feature type="signal peptide" evidence="2">
    <location>
        <begin position="1"/>
        <end position="25"/>
    </location>
</feature>
<protein>
    <recommendedName>
        <fullName evidence="5">Lipoprotein</fullName>
    </recommendedName>
</protein>